<keyword evidence="1" id="KW-1133">Transmembrane helix</keyword>
<keyword evidence="1" id="KW-0812">Transmembrane</keyword>
<feature type="transmembrane region" description="Helical" evidence="1">
    <location>
        <begin position="51"/>
        <end position="74"/>
    </location>
</feature>
<gene>
    <name evidence="2" type="ORF">A3D25_05010</name>
</gene>
<evidence type="ECO:0000313" key="3">
    <source>
        <dbReference type="Proteomes" id="UP000177328"/>
    </source>
</evidence>
<keyword evidence="1" id="KW-0472">Membrane</keyword>
<sequence>MVRTVLCLVLVVVLFRTTNYEPPTIYAQVTKPIGVNLSGQYGFGWIDNAGQLFSKVIPIVFYLSSLIVFFYFLWAGAKYIYSSGNKEEIAKARAMIINSIVGFLLLMFVFLLAQVIPEAFGLKGFRIL</sequence>
<reference evidence="2 3" key="1">
    <citation type="journal article" date="2016" name="Nat. Commun.">
        <title>Thousands of microbial genomes shed light on interconnected biogeochemical processes in an aquifer system.</title>
        <authorList>
            <person name="Anantharaman K."/>
            <person name="Brown C.T."/>
            <person name="Hug L.A."/>
            <person name="Sharon I."/>
            <person name="Castelle C.J."/>
            <person name="Probst A.J."/>
            <person name="Thomas B.C."/>
            <person name="Singh A."/>
            <person name="Wilkins M.J."/>
            <person name="Karaoz U."/>
            <person name="Brodie E.L."/>
            <person name="Williams K.H."/>
            <person name="Hubbard S.S."/>
            <person name="Banfield J.F."/>
        </authorList>
    </citation>
    <scope>NUCLEOTIDE SEQUENCE [LARGE SCALE GENOMIC DNA]</scope>
</reference>
<feature type="transmembrane region" description="Helical" evidence="1">
    <location>
        <begin position="95"/>
        <end position="116"/>
    </location>
</feature>
<dbReference type="InterPro" id="IPR043993">
    <property type="entry name" value="T4SS_pilin"/>
</dbReference>
<evidence type="ECO:0000313" key="2">
    <source>
        <dbReference type="EMBL" id="OGE40132.1"/>
    </source>
</evidence>
<comment type="caution">
    <text evidence="2">The sequence shown here is derived from an EMBL/GenBank/DDBJ whole genome shotgun (WGS) entry which is preliminary data.</text>
</comment>
<protein>
    <submittedName>
        <fullName evidence="2">Uncharacterized protein</fullName>
    </submittedName>
</protein>
<organism evidence="2 3">
    <name type="scientific">Candidatus Daviesbacteria bacterium RIFCSPHIGHO2_02_FULL_43_12</name>
    <dbReference type="NCBI Taxonomy" id="1797776"/>
    <lineage>
        <taxon>Bacteria</taxon>
        <taxon>Candidatus Daviesiibacteriota</taxon>
    </lineage>
</organism>
<dbReference type="EMBL" id="MFDD01000014">
    <property type="protein sequence ID" value="OGE40132.1"/>
    <property type="molecule type" value="Genomic_DNA"/>
</dbReference>
<evidence type="ECO:0000256" key="1">
    <source>
        <dbReference type="SAM" id="Phobius"/>
    </source>
</evidence>
<accession>A0A1F5KGS8</accession>
<dbReference type="Proteomes" id="UP000177328">
    <property type="component" value="Unassembled WGS sequence"/>
</dbReference>
<name>A0A1F5KGS8_9BACT</name>
<dbReference type="AlphaFoldDB" id="A0A1F5KGS8"/>
<dbReference type="Pfam" id="PF18895">
    <property type="entry name" value="T4SS_pilin"/>
    <property type="match status" value="1"/>
</dbReference>
<proteinExistence type="predicted"/>